<dbReference type="Proteomes" id="UP000320231">
    <property type="component" value="Plasmid pBAA-803-A"/>
</dbReference>
<dbReference type="EMBL" id="AP019515">
    <property type="protein sequence ID" value="BBI65429.1"/>
    <property type="molecule type" value="Genomic_DNA"/>
</dbReference>
<geneLocation type="plasmid" evidence="2">
    <name>pbaa-803-a dna</name>
</geneLocation>
<protein>
    <submittedName>
        <fullName evidence="1">Uncharacterized protein</fullName>
    </submittedName>
</protein>
<gene>
    <name evidence="1" type="ORF">HSBAA_PA_0320</name>
</gene>
<dbReference type="AlphaFoldDB" id="A0A455UMC5"/>
<sequence length="271" mass="28831">MFTPNNGYVGLETQLDVSLTYTSFENGGQNVRRVEKAVVDWGDGSSPTTVTPGTPAYHTYGHRNKEGAITPHGSIVYTGRITFVTTSGNAYTEQFQYSMWHSFLDSLVPGGRSLPNNMLPSVSGLVAGNVCPVASLIGTTNNANSFKAALIIVATTMPLFANAQEGDNEPAHQLYGGHDAGALLSKSLMVTSQLDWLNAWSLNLGGNPPEDLPQGYIGVLVFASHPGHLISLHPLEDSSSLTIRCHQAPLPDSRSYIAPLHGQPGCSVLIA</sequence>
<proteinExistence type="predicted"/>
<keyword evidence="1" id="KW-0614">Plasmid</keyword>
<dbReference type="KEGG" id="hsr:HSBAA_PA_0320"/>
<evidence type="ECO:0000313" key="1">
    <source>
        <dbReference type="EMBL" id="BBI65429.1"/>
    </source>
</evidence>
<reference evidence="1 2" key="1">
    <citation type="journal article" date="2019" name="Microbiol. Resour. Announc.">
        <title>Complete Genome Sequence of Halomonas sulfidaeris Strain Esulfide1 Isolated from a Metal Sulfide Rock at a Depth of 2,200 Meters, Obtained Using Nanopore Sequencing.</title>
        <authorList>
            <person name="Saito M."/>
            <person name="Nishigata A."/>
            <person name="Galipon J."/>
            <person name="Arakawa K."/>
        </authorList>
    </citation>
    <scope>NUCLEOTIDE SEQUENCE [LARGE SCALE GENOMIC DNA]</scope>
    <source>
        <strain evidence="1 2">ATCC BAA-803</strain>
        <plasmid evidence="2">pbaa-803-a dna</plasmid>
    </source>
</reference>
<accession>A0A455UMC5</accession>
<organism evidence="1 2">
    <name type="scientific">Vreelandella sulfidaeris</name>
    <dbReference type="NCBI Taxonomy" id="115553"/>
    <lineage>
        <taxon>Bacteria</taxon>
        <taxon>Pseudomonadati</taxon>
        <taxon>Pseudomonadota</taxon>
        <taxon>Gammaproteobacteria</taxon>
        <taxon>Oceanospirillales</taxon>
        <taxon>Halomonadaceae</taxon>
        <taxon>Vreelandella</taxon>
    </lineage>
</organism>
<name>A0A455UMC5_9GAMM</name>
<evidence type="ECO:0000313" key="2">
    <source>
        <dbReference type="Proteomes" id="UP000320231"/>
    </source>
</evidence>